<evidence type="ECO:0000313" key="3">
    <source>
        <dbReference type="Proteomes" id="UP000053127"/>
    </source>
</evidence>
<evidence type="ECO:0000256" key="1">
    <source>
        <dbReference type="SAM" id="Phobius"/>
    </source>
</evidence>
<organism evidence="2 3">
    <name type="scientific">Streptomyces yokosukanensis</name>
    <dbReference type="NCBI Taxonomy" id="67386"/>
    <lineage>
        <taxon>Bacteria</taxon>
        <taxon>Bacillati</taxon>
        <taxon>Actinomycetota</taxon>
        <taxon>Actinomycetes</taxon>
        <taxon>Kitasatosporales</taxon>
        <taxon>Streptomycetaceae</taxon>
        <taxon>Streptomyces</taxon>
    </lineage>
</organism>
<feature type="transmembrane region" description="Helical" evidence="1">
    <location>
        <begin position="58"/>
        <end position="77"/>
    </location>
</feature>
<reference evidence="2 3" key="1">
    <citation type="submission" date="2015-10" db="EMBL/GenBank/DDBJ databases">
        <title>Draft genome sequence of Streptomyces yokosukanensis DSM 40224, type strain for the species Streptomyces yokosukanensis.</title>
        <authorList>
            <person name="Ruckert C."/>
            <person name="Winkler A."/>
            <person name="Kalinowski J."/>
            <person name="Kampfer P."/>
            <person name="Glaeser S."/>
        </authorList>
    </citation>
    <scope>NUCLEOTIDE SEQUENCE [LARGE SCALE GENOMIC DNA]</scope>
    <source>
        <strain evidence="2 3">DSM 40224</strain>
    </source>
</reference>
<keyword evidence="1" id="KW-0812">Transmembrane</keyword>
<keyword evidence="3" id="KW-1185">Reference proteome</keyword>
<comment type="caution">
    <text evidence="2">The sequence shown here is derived from an EMBL/GenBank/DDBJ whole genome shotgun (WGS) entry which is preliminary data.</text>
</comment>
<dbReference type="EMBL" id="LMWN01000032">
    <property type="protein sequence ID" value="KUN03968.1"/>
    <property type="molecule type" value="Genomic_DNA"/>
</dbReference>
<dbReference type="Proteomes" id="UP000053127">
    <property type="component" value="Unassembled WGS sequence"/>
</dbReference>
<feature type="transmembrane region" description="Helical" evidence="1">
    <location>
        <begin position="83"/>
        <end position="104"/>
    </location>
</feature>
<keyword evidence="1" id="KW-0472">Membrane</keyword>
<proteinExistence type="predicted"/>
<gene>
    <name evidence="2" type="ORF">AQI95_21250</name>
</gene>
<name>A0A101P316_9ACTN</name>
<dbReference type="STRING" id="67386.AQI95_21250"/>
<keyword evidence="1" id="KW-1133">Transmembrane helix</keyword>
<accession>A0A101P316</accession>
<evidence type="ECO:0000313" key="2">
    <source>
        <dbReference type="EMBL" id="KUN03968.1"/>
    </source>
</evidence>
<dbReference type="AlphaFoldDB" id="A0A101P316"/>
<dbReference type="RefSeq" id="WP_067125747.1">
    <property type="nucleotide sequence ID" value="NZ_KQ948213.1"/>
</dbReference>
<sequence>MTESTPLAKAEAAVTEAATNTDVIRLALAAVELAKTAQQQAPACGHHHQGQDFNAKKWVTIGGLVVAGGCIACFLAAALALVAVAVAVGGTCATACVLILRAMWRDLSKGR</sequence>
<evidence type="ECO:0008006" key="4">
    <source>
        <dbReference type="Google" id="ProtNLM"/>
    </source>
</evidence>
<protein>
    <recommendedName>
        <fullName evidence="4">SpdD protein</fullName>
    </recommendedName>
</protein>